<reference evidence="14 15" key="1">
    <citation type="journal article" date="2022" name="Mar. Drugs">
        <title>Bioassay-Guided Fractionation Leads to the Detection of Cholic Acid Generated by the Rare Thalassomonas sp.</title>
        <authorList>
            <person name="Pheiffer F."/>
            <person name="Schneider Y.K."/>
            <person name="Hansen E.H."/>
            <person name="Andersen J.H."/>
            <person name="Isaksson J."/>
            <person name="Busche T."/>
            <person name="R C."/>
            <person name="Kalinowski J."/>
            <person name="Zyl L.V."/>
            <person name="Trindade M."/>
        </authorList>
    </citation>
    <scope>NUCLEOTIDE SEQUENCE [LARGE SCALE GENOMIC DNA]</scope>
    <source>
        <strain evidence="14 15">A5K-61T</strain>
    </source>
</reference>
<comment type="catalytic activity">
    <reaction evidence="1">
        <text>ATP + protein L-histidine = ADP + protein N-phospho-L-histidine.</text>
        <dbReference type="EC" id="2.7.13.3"/>
    </reaction>
</comment>
<dbReference type="SMART" id="SM00091">
    <property type="entry name" value="PAS"/>
    <property type="match status" value="2"/>
</dbReference>
<dbReference type="Pfam" id="PF00512">
    <property type="entry name" value="HisKA"/>
    <property type="match status" value="1"/>
</dbReference>
<dbReference type="InterPro" id="IPR001610">
    <property type="entry name" value="PAC"/>
</dbReference>
<dbReference type="PRINTS" id="PR00344">
    <property type="entry name" value="BCTRLSENSOR"/>
</dbReference>
<evidence type="ECO:0000313" key="14">
    <source>
        <dbReference type="EMBL" id="WDE13794.1"/>
    </source>
</evidence>
<keyword evidence="4" id="KW-0902">Two-component regulatory system</keyword>
<dbReference type="InterPro" id="IPR036641">
    <property type="entry name" value="HPT_dom_sf"/>
</dbReference>
<dbReference type="InterPro" id="IPR035965">
    <property type="entry name" value="PAS-like_dom_sf"/>
</dbReference>
<evidence type="ECO:0000256" key="4">
    <source>
        <dbReference type="ARBA" id="ARBA00023012"/>
    </source>
</evidence>
<dbReference type="InterPro" id="IPR013656">
    <property type="entry name" value="PAS_4"/>
</dbReference>
<feature type="modified residue" description="4-aspartylphosphate" evidence="6">
    <location>
        <position position="1337"/>
    </location>
</feature>
<keyword evidence="8" id="KW-1133">Transmembrane helix</keyword>
<dbReference type="InterPro" id="IPR005467">
    <property type="entry name" value="His_kinase_dom"/>
</dbReference>
<feature type="modified residue" description="Phosphohistidine" evidence="5">
    <location>
        <position position="1662"/>
    </location>
</feature>
<gene>
    <name evidence="14" type="ORF">H3N35_10370</name>
</gene>
<protein>
    <recommendedName>
        <fullName evidence="2">histidine kinase</fullName>
        <ecNumber evidence="2">2.7.13.3</ecNumber>
    </recommendedName>
</protein>
<dbReference type="Pfam" id="PF13426">
    <property type="entry name" value="PAS_9"/>
    <property type="match status" value="1"/>
</dbReference>
<dbReference type="PROSITE" id="PS50109">
    <property type="entry name" value="HIS_KIN"/>
    <property type="match status" value="1"/>
</dbReference>
<dbReference type="SUPFAM" id="SSF53850">
    <property type="entry name" value="Periplasmic binding protein-like II"/>
    <property type="match status" value="1"/>
</dbReference>
<dbReference type="Proteomes" id="UP001215231">
    <property type="component" value="Chromosome"/>
</dbReference>
<dbReference type="PROSITE" id="PS50894">
    <property type="entry name" value="HPT"/>
    <property type="match status" value="1"/>
</dbReference>
<accession>A0ABY7VKQ6</accession>
<dbReference type="CDD" id="cd01007">
    <property type="entry name" value="PBP2_BvgS_HisK_like"/>
    <property type="match status" value="1"/>
</dbReference>
<dbReference type="SUPFAM" id="SSF55874">
    <property type="entry name" value="ATPase domain of HSP90 chaperone/DNA topoisomerase II/histidine kinase"/>
    <property type="match status" value="1"/>
</dbReference>
<dbReference type="SMART" id="SM00086">
    <property type="entry name" value="PAC"/>
    <property type="match status" value="2"/>
</dbReference>
<dbReference type="RefSeq" id="WP_274054233.1">
    <property type="nucleotide sequence ID" value="NZ_CP059693.1"/>
</dbReference>
<dbReference type="InterPro" id="IPR001638">
    <property type="entry name" value="Solute-binding_3/MltF_N"/>
</dbReference>
<evidence type="ECO:0000259" key="13">
    <source>
        <dbReference type="PROSITE" id="PS50894"/>
    </source>
</evidence>
<keyword evidence="3 6" id="KW-0597">Phosphoprotein</keyword>
<dbReference type="InterPro" id="IPR004358">
    <property type="entry name" value="Sig_transdc_His_kin-like_C"/>
</dbReference>
<feature type="domain" description="PAS" evidence="11">
    <location>
        <begin position="919"/>
        <end position="974"/>
    </location>
</feature>
<evidence type="ECO:0000256" key="2">
    <source>
        <dbReference type="ARBA" id="ARBA00012438"/>
    </source>
</evidence>
<evidence type="ECO:0000256" key="1">
    <source>
        <dbReference type="ARBA" id="ARBA00000085"/>
    </source>
</evidence>
<proteinExistence type="predicted"/>
<dbReference type="Pfam" id="PF02518">
    <property type="entry name" value="HATPase_c"/>
    <property type="match status" value="1"/>
</dbReference>
<keyword evidence="7" id="KW-0175">Coiled coil</keyword>
<dbReference type="Gene3D" id="3.30.450.20">
    <property type="entry name" value="PAS domain"/>
    <property type="match status" value="2"/>
</dbReference>
<dbReference type="InterPro" id="IPR000700">
    <property type="entry name" value="PAS-assoc_C"/>
</dbReference>
<dbReference type="InterPro" id="IPR036890">
    <property type="entry name" value="HATPase_C_sf"/>
</dbReference>
<feature type="domain" description="PAC" evidence="12">
    <location>
        <begin position="977"/>
        <end position="1029"/>
    </location>
</feature>
<keyword evidence="8" id="KW-0812">Transmembrane</keyword>
<keyword evidence="8" id="KW-0472">Membrane</keyword>
<dbReference type="InterPro" id="IPR003661">
    <property type="entry name" value="HisK_dim/P_dom"/>
</dbReference>
<evidence type="ECO:0000256" key="6">
    <source>
        <dbReference type="PROSITE-ProRule" id="PRU00169"/>
    </source>
</evidence>
<dbReference type="SUPFAM" id="SSF55785">
    <property type="entry name" value="PYP-like sensor domain (PAS domain)"/>
    <property type="match status" value="2"/>
</dbReference>
<keyword evidence="15" id="KW-1185">Reference proteome</keyword>
<dbReference type="NCBIfam" id="TIGR00229">
    <property type="entry name" value="sensory_box"/>
    <property type="match status" value="2"/>
</dbReference>
<dbReference type="PROSITE" id="PS50113">
    <property type="entry name" value="PAC"/>
    <property type="match status" value="2"/>
</dbReference>
<dbReference type="Gene3D" id="3.30.565.10">
    <property type="entry name" value="Histidine kinase-like ATPase, C-terminal domain"/>
    <property type="match status" value="1"/>
</dbReference>
<evidence type="ECO:0000259" key="10">
    <source>
        <dbReference type="PROSITE" id="PS50110"/>
    </source>
</evidence>
<dbReference type="EMBL" id="CP059693">
    <property type="protein sequence ID" value="WDE13794.1"/>
    <property type="molecule type" value="Genomic_DNA"/>
</dbReference>
<dbReference type="SUPFAM" id="SSF47384">
    <property type="entry name" value="Homodimeric domain of signal transducing histidine kinase"/>
    <property type="match status" value="1"/>
</dbReference>
<dbReference type="Gene3D" id="3.40.190.10">
    <property type="entry name" value="Periplasmic binding protein-like II"/>
    <property type="match status" value="2"/>
</dbReference>
<feature type="domain" description="Histidine kinase" evidence="9">
    <location>
        <begin position="1047"/>
        <end position="1268"/>
    </location>
</feature>
<dbReference type="PROSITE" id="PS50112">
    <property type="entry name" value="PAS"/>
    <property type="match status" value="2"/>
</dbReference>
<dbReference type="PANTHER" id="PTHR45339:SF5">
    <property type="entry name" value="HISTIDINE KINASE"/>
    <property type="match status" value="1"/>
</dbReference>
<evidence type="ECO:0000313" key="15">
    <source>
        <dbReference type="Proteomes" id="UP001215231"/>
    </source>
</evidence>
<feature type="modified residue" description="4-aspartylphosphate" evidence="6">
    <location>
        <position position="1496"/>
    </location>
</feature>
<dbReference type="PROSITE" id="PS50110">
    <property type="entry name" value="RESPONSE_REGULATORY"/>
    <property type="match status" value="2"/>
</dbReference>
<evidence type="ECO:0000259" key="9">
    <source>
        <dbReference type="PROSITE" id="PS50109"/>
    </source>
</evidence>
<dbReference type="SMART" id="SM00387">
    <property type="entry name" value="HATPase_c"/>
    <property type="match status" value="1"/>
</dbReference>
<dbReference type="InterPro" id="IPR000014">
    <property type="entry name" value="PAS"/>
</dbReference>
<feature type="domain" description="PAC" evidence="12">
    <location>
        <begin position="849"/>
        <end position="901"/>
    </location>
</feature>
<sequence>MSFAKTPFILIVCPLLIFVSLSLRAQENLPLKAAPPPVVPINVPQPGVNSNPLYVTVKAGAPLIYRSFAADNSRKERGVAGLELSEKEFTWLRAHPVIRVGNEVDYAPYAFYLNNQAVGYSIDYIEILLSRLGIRAEYVRDNFAGLLNGAKAKEIDLVHTLFRFPKARQQYLHFSQAYKASVNVIVTRRGENQISGLAALAGRKVAIVKGDASTDLLSKEYPDVVIVEVDNNESALKAVALGQAEATINELAVVNYLSRKLLLNNLYIVGELQARQGTDYGYHLAVRKDWPELVSLLNKAMASVKPEELAVLDNRWLAPAFRELQSDGQPPFWADKKWRNLAVLAVILFLVVFITLLLFRLLDRSKKNPLAYQFASASGKQIAVMLNAFLLAIALFLAWWALGNVRAKIEEQVRDSLQTVVTTSQEAMNIWALDQINELQKLAANTDLISFVSSQLYFISQKKKSAAAAIGEELQLLFAGLQAKGNHIGFFVIAQDGTNLAAMKISDFGRENLISQQRPELLQRVFAGEAVMIPPIISDTVLAGVTNVAGHDYPPTMFFVVPVRDGSGRVIAALAERFNPHGEFARIHYLGRMGASGETYSFDSRGQLLSKSRFEAHLLKNGLLQENTQSILSIEIRDPGGDLTRGFNQALPVESRPLTRMAKSALAGETGSDIRGYRDYRGINVMGAWLWDPGLGIGMTTEIDADEAMEAYYSARLIVLSVLAVMVIISIAFTLFTMVLGSRANRALKLAHDTLEDRVLTRTRELEQALQELASNEQRLQIVVDNVPAAIFFKDAGGHHQLVNNMFEQVVGLSQKEVLGKTDLQMFSREIAERLMKVDRQVMNSGKSVQFEEQGLHKSVSEHDFLITKVPILSRDNETLGLVGVALDISKRKQAERQLRQALLDLKEQKYILDQHAIVAVTDLDGNISYVNDKFVEISGYTSDELLGKNHRLLSSDEHDQAFWQQMYRTVNAGEVWHSEVCNRAKDGHLYWVEATIATFTSDTGNPRAYVAIHTDISERKRYEAELEQARLQAETANRAKSDFLASMSHEIRTPMNGVLGMLGLLANSPLTTEQQHRVMVAENSAKALLSLINDILDFSKIEAGKIELEELDFDLRHLLEEIALSMAFRADEKSLELLLDVTGIDHSMVIGDQSRLRQIVINLISNAIKFTHEGEVVITASLEQLSNDTLKFVCSVRDTGDGIAKESIASLFDSFTQADVSTTRKYGGTGLGLTICKRLCQQMSGHIGVISELGKGSDFTFDVLLKPSARSVKVMPKVDISRLNILIVDDNASHREIYHHQLEHWGASVVEARSGEAALALCRQYQDNLFDIALIDMHMPDMDGELLAKAIRRQSRFDDMKMILMTSMPEMNDQQVLYEMGFSGFFSKPIATADLFDALSVVTAEATVSQEPARIVTRAYLDTFGRDPLSAQPLPLWPVNTRILLVEDNPVNQLVVQGLLQELSLDCDFAGNGLEAIAGLRESPQDAAYTLIFMDCQMPELDGYETTRRIRQGKAGERYLKIPVVAMTANAMKGDREKCLDAGMDDYLTKPLAREAIVQALCRWLCVEHTTDKTCGEHLGIVAVPRAEAVCSRKLAEQILLHLPPALKAVDFNHRRPESVESPKVYLKALSLYVRQGQDVLEQLAGNGILVQVEDVGKIIHAVKGTSGNLGMYLVYEQTLVLEKMIAKSASLEPAAVEQFCSLLQQSLDDARSILQLNEAEREDIQVRDYQEVKQMLIDLLTKSELIPEVLLLEFRASAGQQLNADMLALITDALDSFDYEEALTLLMKQE</sequence>
<evidence type="ECO:0000256" key="8">
    <source>
        <dbReference type="SAM" id="Phobius"/>
    </source>
</evidence>
<feature type="transmembrane region" description="Helical" evidence="8">
    <location>
        <begin position="717"/>
        <end position="740"/>
    </location>
</feature>
<dbReference type="SUPFAM" id="SSF47226">
    <property type="entry name" value="Histidine-containing phosphotransfer domain, HPT domain"/>
    <property type="match status" value="1"/>
</dbReference>
<feature type="domain" description="HPt" evidence="13">
    <location>
        <begin position="1623"/>
        <end position="1719"/>
    </location>
</feature>
<dbReference type="SMART" id="SM00388">
    <property type="entry name" value="HisKA"/>
    <property type="match status" value="1"/>
</dbReference>
<feature type="coiled-coil region" evidence="7">
    <location>
        <begin position="1013"/>
        <end position="1040"/>
    </location>
</feature>
<dbReference type="InterPro" id="IPR003594">
    <property type="entry name" value="HATPase_dom"/>
</dbReference>
<evidence type="ECO:0000256" key="5">
    <source>
        <dbReference type="PROSITE-ProRule" id="PRU00110"/>
    </source>
</evidence>
<feature type="domain" description="PAS" evidence="11">
    <location>
        <begin position="776"/>
        <end position="846"/>
    </location>
</feature>
<dbReference type="Pfam" id="PF08448">
    <property type="entry name" value="PAS_4"/>
    <property type="match status" value="1"/>
</dbReference>
<dbReference type="SUPFAM" id="SSF52172">
    <property type="entry name" value="CheY-like"/>
    <property type="match status" value="2"/>
</dbReference>
<dbReference type="Gene3D" id="1.10.287.130">
    <property type="match status" value="1"/>
</dbReference>
<evidence type="ECO:0000256" key="3">
    <source>
        <dbReference type="ARBA" id="ARBA00022553"/>
    </source>
</evidence>
<feature type="domain" description="Response regulatory" evidence="10">
    <location>
        <begin position="1443"/>
        <end position="1566"/>
    </location>
</feature>
<dbReference type="InterPro" id="IPR001789">
    <property type="entry name" value="Sig_transdc_resp-reg_receiver"/>
</dbReference>
<evidence type="ECO:0000259" key="11">
    <source>
        <dbReference type="PROSITE" id="PS50112"/>
    </source>
</evidence>
<dbReference type="InterPro" id="IPR008207">
    <property type="entry name" value="Sig_transdc_His_kin_Hpt_dom"/>
</dbReference>
<dbReference type="InterPro" id="IPR036097">
    <property type="entry name" value="HisK_dim/P_sf"/>
</dbReference>
<dbReference type="SMART" id="SM00448">
    <property type="entry name" value="REC"/>
    <property type="match status" value="2"/>
</dbReference>
<evidence type="ECO:0000259" key="12">
    <source>
        <dbReference type="PROSITE" id="PS50113"/>
    </source>
</evidence>
<dbReference type="Pfam" id="PF00497">
    <property type="entry name" value="SBP_bac_3"/>
    <property type="match status" value="1"/>
</dbReference>
<dbReference type="SMART" id="SM00062">
    <property type="entry name" value="PBPb"/>
    <property type="match status" value="1"/>
</dbReference>
<dbReference type="Pfam" id="PF00072">
    <property type="entry name" value="Response_reg"/>
    <property type="match status" value="2"/>
</dbReference>
<dbReference type="InterPro" id="IPR011006">
    <property type="entry name" value="CheY-like_superfamily"/>
</dbReference>
<dbReference type="PANTHER" id="PTHR45339">
    <property type="entry name" value="HYBRID SIGNAL TRANSDUCTION HISTIDINE KINASE J"/>
    <property type="match status" value="1"/>
</dbReference>
<feature type="domain" description="Response regulatory" evidence="10">
    <location>
        <begin position="1285"/>
        <end position="1404"/>
    </location>
</feature>
<dbReference type="EC" id="2.7.13.3" evidence="2"/>
<name>A0ABY7VKQ6_9GAMM</name>
<organism evidence="14 15">
    <name type="scientific">Thalassomonas haliotis</name>
    <dbReference type="NCBI Taxonomy" id="485448"/>
    <lineage>
        <taxon>Bacteria</taxon>
        <taxon>Pseudomonadati</taxon>
        <taxon>Pseudomonadota</taxon>
        <taxon>Gammaproteobacteria</taxon>
        <taxon>Alteromonadales</taxon>
        <taxon>Colwelliaceae</taxon>
        <taxon>Thalassomonas</taxon>
    </lineage>
</organism>
<dbReference type="CDD" id="cd00130">
    <property type="entry name" value="PAS"/>
    <property type="match status" value="2"/>
</dbReference>
<dbReference type="CDD" id="cd17546">
    <property type="entry name" value="REC_hyHK_CKI1_RcsC-like"/>
    <property type="match status" value="2"/>
</dbReference>
<dbReference type="CDD" id="cd16922">
    <property type="entry name" value="HATPase_EvgS-ArcB-TorS-like"/>
    <property type="match status" value="1"/>
</dbReference>
<dbReference type="Gene3D" id="3.40.50.2300">
    <property type="match status" value="2"/>
</dbReference>
<dbReference type="CDD" id="cd00082">
    <property type="entry name" value="HisKA"/>
    <property type="match status" value="1"/>
</dbReference>
<feature type="transmembrane region" description="Helical" evidence="8">
    <location>
        <begin position="382"/>
        <end position="402"/>
    </location>
</feature>
<evidence type="ECO:0000256" key="7">
    <source>
        <dbReference type="SAM" id="Coils"/>
    </source>
</evidence>
<feature type="transmembrane region" description="Helical" evidence="8">
    <location>
        <begin position="341"/>
        <end position="362"/>
    </location>
</feature>